<evidence type="ECO:0000256" key="1">
    <source>
        <dbReference type="SAM" id="Phobius"/>
    </source>
</evidence>
<proteinExistence type="predicted"/>
<gene>
    <name evidence="3" type="ORF">MettiDRAFT_2095</name>
</gene>
<name>W9DY55_METTI</name>
<feature type="domain" description="Pyrroloquinoline quinone-dependent pyranose dehydrogenase beta-propeller" evidence="2">
    <location>
        <begin position="73"/>
        <end position="389"/>
    </location>
</feature>
<keyword evidence="1" id="KW-0812">Transmembrane</keyword>
<dbReference type="Pfam" id="PF22807">
    <property type="entry name" value="TrAA12"/>
    <property type="match status" value="1"/>
</dbReference>
<evidence type="ECO:0000313" key="4">
    <source>
        <dbReference type="Proteomes" id="UP000019483"/>
    </source>
</evidence>
<keyword evidence="1" id="KW-1133">Transmembrane helix</keyword>
<comment type="caution">
    <text evidence="3">The sequence shown here is derived from an EMBL/GenBank/DDBJ whole genome shotgun (WGS) entry which is preliminary data.</text>
</comment>
<dbReference type="InterPro" id="IPR011042">
    <property type="entry name" value="6-blade_b-propeller_TolB-like"/>
</dbReference>
<dbReference type="Proteomes" id="UP000019483">
    <property type="component" value="Unassembled WGS sequence"/>
</dbReference>
<dbReference type="OrthoDB" id="6744at2157"/>
<keyword evidence="4" id="KW-1185">Reference proteome</keyword>
<reference evidence="3 4" key="1">
    <citation type="submission" date="2013-08" db="EMBL/GenBank/DDBJ databases">
        <authorList>
            <consortium name="DOE Joint Genome Institute"/>
            <person name="Eisen J."/>
            <person name="Huntemann M."/>
            <person name="Han J."/>
            <person name="Chen A."/>
            <person name="Kyrpides N."/>
            <person name="Mavromatis K."/>
            <person name="Markowitz V."/>
            <person name="Palaniappan K."/>
            <person name="Ivanova N."/>
            <person name="Schaumberg A."/>
            <person name="Pati A."/>
            <person name="Liolios K."/>
            <person name="Nordberg H.P."/>
            <person name="Cantor M.N."/>
            <person name="Hua S.X."/>
            <person name="Woyke T."/>
        </authorList>
    </citation>
    <scope>NUCLEOTIDE SEQUENCE [LARGE SCALE GENOMIC DNA]</scope>
    <source>
        <strain evidence="3 4">DSM 2278</strain>
    </source>
</reference>
<dbReference type="EMBL" id="AZAJ01000001">
    <property type="protein sequence ID" value="ETA68622.1"/>
    <property type="molecule type" value="Genomic_DNA"/>
</dbReference>
<accession>W9DY55</accession>
<dbReference type="SUPFAM" id="SSF50952">
    <property type="entry name" value="Soluble quinoprotein glucose dehydrogenase"/>
    <property type="match status" value="1"/>
</dbReference>
<evidence type="ECO:0000313" key="3">
    <source>
        <dbReference type="EMBL" id="ETA68622.1"/>
    </source>
</evidence>
<evidence type="ECO:0000259" key="2">
    <source>
        <dbReference type="Pfam" id="PF22807"/>
    </source>
</evidence>
<dbReference type="AlphaFoldDB" id="W9DY55"/>
<sequence length="394" mass="43405">MEIKSEKKIWWISFVFLAIIIILVLSANYMGVRPTVTGSGVAGITLPEGFVIDVYADDLGSTLLSFGGPSPGPRMMMIKDGLLFVSIPNKGIIAILPDRNDDNVADELRIFIQDLDYPHGIDYYDGWYYIAEESRVIRVRDDDGDLVADAGTIEVLINNLPTGGHYTRTVKVHEGELYLSMGSSCNVCDESNEMRAAISKSNLDGSNLTVYASGLRNSVGLAFHPLTGELYATENGRDWLGDNTPPDEINMIVEGGNYGWPDCYGKNIFDTDFNNSEYTGNPCNDSGRIPSLVDLQAHSAPLGLTFYDGDMFPEKYQGDLFVCYHGSWNRQEPTGYKIVNIDMDTLEVNDFASGWLKAATISGRPVDVIVADDGSLFVSDDNAGKIYRISFIQK</sequence>
<organism evidence="3 4">
    <name type="scientific">Methanolobus tindarius DSM 2278</name>
    <dbReference type="NCBI Taxonomy" id="1090322"/>
    <lineage>
        <taxon>Archaea</taxon>
        <taxon>Methanobacteriati</taxon>
        <taxon>Methanobacteriota</taxon>
        <taxon>Stenosarchaea group</taxon>
        <taxon>Methanomicrobia</taxon>
        <taxon>Methanosarcinales</taxon>
        <taxon>Methanosarcinaceae</taxon>
        <taxon>Methanolobus</taxon>
    </lineage>
</organism>
<dbReference type="RefSeq" id="WP_023845757.1">
    <property type="nucleotide sequence ID" value="NZ_AZAJ01000001.1"/>
</dbReference>
<dbReference type="InterPro" id="IPR011041">
    <property type="entry name" value="Quinoprot_gluc/sorb_DH_b-prop"/>
</dbReference>
<protein>
    <submittedName>
        <fullName evidence="3">Glucose/sorbosone dehydrogenase</fullName>
    </submittedName>
</protein>
<dbReference type="InterPro" id="IPR054539">
    <property type="entry name" value="Beta-prop_PDH"/>
</dbReference>
<dbReference type="PANTHER" id="PTHR33546:SF1">
    <property type="entry name" value="LARGE, MULTIFUNCTIONAL SECRETED PROTEIN"/>
    <property type="match status" value="1"/>
</dbReference>
<feature type="transmembrane region" description="Helical" evidence="1">
    <location>
        <begin position="9"/>
        <end position="30"/>
    </location>
</feature>
<dbReference type="STRING" id="1090322.MettiDRAFT_2095"/>
<dbReference type="Gene3D" id="2.120.10.30">
    <property type="entry name" value="TolB, C-terminal domain"/>
    <property type="match status" value="1"/>
</dbReference>
<keyword evidence="1" id="KW-0472">Membrane</keyword>
<dbReference type="PANTHER" id="PTHR33546">
    <property type="entry name" value="LARGE, MULTIFUNCTIONAL SECRETED PROTEIN-RELATED"/>
    <property type="match status" value="1"/>
</dbReference>